<reference evidence="2" key="1">
    <citation type="journal article" date="2009" name="Nature">
        <title>Genome sequence and analysis of the Irish potato famine pathogen Phytophthora infestans.</title>
        <authorList>
            <consortium name="The Broad Institute Genome Sequencing Platform"/>
            <person name="Haas B.J."/>
            <person name="Kamoun S."/>
            <person name="Zody M.C."/>
            <person name="Jiang R.H."/>
            <person name="Handsaker R.E."/>
            <person name="Cano L.M."/>
            <person name="Grabherr M."/>
            <person name="Kodira C.D."/>
            <person name="Raffaele S."/>
            <person name="Torto-Alalibo T."/>
            <person name="Bozkurt T.O."/>
            <person name="Ah-Fong A.M."/>
            <person name="Alvarado L."/>
            <person name="Anderson V.L."/>
            <person name="Armstrong M.R."/>
            <person name="Avrova A."/>
            <person name="Baxter L."/>
            <person name="Beynon J."/>
            <person name="Boevink P.C."/>
            <person name="Bollmann S.R."/>
            <person name="Bos J.I."/>
            <person name="Bulone V."/>
            <person name="Cai G."/>
            <person name="Cakir C."/>
            <person name="Carrington J.C."/>
            <person name="Chawner M."/>
            <person name="Conti L."/>
            <person name="Costanzo S."/>
            <person name="Ewan R."/>
            <person name="Fahlgren N."/>
            <person name="Fischbach M.A."/>
            <person name="Fugelstad J."/>
            <person name="Gilroy E.M."/>
            <person name="Gnerre S."/>
            <person name="Green P.J."/>
            <person name="Grenville-Briggs L.J."/>
            <person name="Griffith J."/>
            <person name="Grunwald N.J."/>
            <person name="Horn K."/>
            <person name="Horner N.R."/>
            <person name="Hu C.H."/>
            <person name="Huitema E."/>
            <person name="Jeong D.H."/>
            <person name="Jones A.M."/>
            <person name="Jones J.D."/>
            <person name="Jones R.W."/>
            <person name="Karlsson E.K."/>
            <person name="Kunjeti S.G."/>
            <person name="Lamour K."/>
            <person name="Liu Z."/>
            <person name="Ma L."/>
            <person name="Maclean D."/>
            <person name="Chibucos M.C."/>
            <person name="McDonald H."/>
            <person name="McWalters J."/>
            <person name="Meijer H.J."/>
            <person name="Morgan W."/>
            <person name="Morris P.F."/>
            <person name="Munro C.A."/>
            <person name="O'Neill K."/>
            <person name="Ospina-Giraldo M."/>
            <person name="Pinzon A."/>
            <person name="Pritchard L."/>
            <person name="Ramsahoye B."/>
            <person name="Ren Q."/>
            <person name="Restrepo S."/>
            <person name="Roy S."/>
            <person name="Sadanandom A."/>
            <person name="Savidor A."/>
            <person name="Schornack S."/>
            <person name="Schwartz D.C."/>
            <person name="Schumann U.D."/>
            <person name="Schwessinger B."/>
            <person name="Seyer L."/>
            <person name="Sharpe T."/>
            <person name="Silvar C."/>
            <person name="Song J."/>
            <person name="Studholme D.J."/>
            <person name="Sykes S."/>
            <person name="Thines M."/>
            <person name="van de Vondervoort P.J."/>
            <person name="Phuntumart V."/>
            <person name="Wawra S."/>
            <person name="Weide R."/>
            <person name="Win J."/>
            <person name="Young C."/>
            <person name="Zhou S."/>
            <person name="Fry W."/>
            <person name="Meyers B.C."/>
            <person name="van West P."/>
            <person name="Ristaino J."/>
            <person name="Govers F."/>
            <person name="Birch P.R."/>
            <person name="Whisson S.C."/>
            <person name="Judelson H.S."/>
            <person name="Nusbaum C."/>
        </authorList>
    </citation>
    <scope>NUCLEOTIDE SEQUENCE [LARGE SCALE GENOMIC DNA]</scope>
    <source>
        <strain evidence="2">T30-4</strain>
    </source>
</reference>
<keyword evidence="2" id="KW-1185">Reference proteome</keyword>
<dbReference type="AlphaFoldDB" id="D0RM15"/>
<dbReference type="Proteomes" id="UP000006643">
    <property type="component" value="Unassembled WGS sequence"/>
</dbReference>
<dbReference type="GeneID" id="9468428"/>
<gene>
    <name evidence="1" type="ORF">PITG_22249</name>
</gene>
<dbReference type="EMBL" id="GG689468">
    <property type="protein sequence ID" value="EEY57097.1"/>
    <property type="molecule type" value="Genomic_DNA"/>
</dbReference>
<proteinExistence type="predicted"/>
<dbReference type="HOGENOM" id="CLU_1638686_0_0_1"/>
<dbReference type="KEGG" id="pif:PITG_22249"/>
<name>D0RM15_PHYIT</name>
<dbReference type="RefSeq" id="XP_002909914.1">
    <property type="nucleotide sequence ID" value="XM_002909868.1"/>
</dbReference>
<protein>
    <submittedName>
        <fullName evidence="1">Uncharacterized protein</fullName>
    </submittedName>
</protein>
<evidence type="ECO:0000313" key="1">
    <source>
        <dbReference type="EMBL" id="EEY57097.1"/>
    </source>
</evidence>
<organism evidence="1 2">
    <name type="scientific">Phytophthora infestans (strain T30-4)</name>
    <name type="common">Potato late blight agent</name>
    <dbReference type="NCBI Taxonomy" id="403677"/>
    <lineage>
        <taxon>Eukaryota</taxon>
        <taxon>Sar</taxon>
        <taxon>Stramenopiles</taxon>
        <taxon>Oomycota</taxon>
        <taxon>Peronosporomycetes</taxon>
        <taxon>Peronosporales</taxon>
        <taxon>Peronosporaceae</taxon>
        <taxon>Phytophthora</taxon>
    </lineage>
</organism>
<accession>D0RM15</accession>
<dbReference type="eggNOG" id="ENOG502SPMC">
    <property type="taxonomic scope" value="Eukaryota"/>
</dbReference>
<dbReference type="VEuPathDB" id="FungiDB:PITG_22249"/>
<dbReference type="InParanoid" id="D0RM15"/>
<sequence>MIGVWMYRKPRWLKNSCVAKAMALRTRMAAPWMLERGRRCAWARRCSSALISTSWPFAGDLTTTPSTLKLAPTPPDAMASANPSVSSLLMTHCTPAKHEPSFSSRKAKAPAPASRSVLAQPLTVTVFPSCSRPLPRSSLTRMRLRRNSVGAVLLNCVALVAK</sequence>
<evidence type="ECO:0000313" key="2">
    <source>
        <dbReference type="Proteomes" id="UP000006643"/>
    </source>
</evidence>